<dbReference type="Gene3D" id="1.10.287.160">
    <property type="entry name" value="HR1 repeat"/>
    <property type="match status" value="1"/>
</dbReference>
<dbReference type="SUPFAM" id="SSF46785">
    <property type="entry name" value="Winged helix' DNA-binding domain"/>
    <property type="match status" value="1"/>
</dbReference>
<feature type="region of interest" description="Disordered" evidence="4">
    <location>
        <begin position="1"/>
        <end position="20"/>
    </location>
</feature>
<evidence type="ECO:0000256" key="4">
    <source>
        <dbReference type="SAM" id="MobiDB-lite"/>
    </source>
</evidence>
<reference evidence="6 7" key="1">
    <citation type="submission" date="2020-04" db="EMBL/GenBank/DDBJ databases">
        <title>Thermobifida alba genome sequencing and assembly.</title>
        <authorList>
            <person name="Luzics S."/>
            <person name="Horvath B."/>
            <person name="Nagy I."/>
            <person name="Toth A."/>
            <person name="Nagy I."/>
            <person name="Kukolya J."/>
        </authorList>
    </citation>
    <scope>NUCLEOTIDE SEQUENCE [LARGE SCALE GENOMIC DNA]</scope>
    <source>
        <strain evidence="6 7">DSM 43795</strain>
    </source>
</reference>
<keyword evidence="2" id="KW-0238">DNA-binding</keyword>
<evidence type="ECO:0000256" key="3">
    <source>
        <dbReference type="ARBA" id="ARBA00023163"/>
    </source>
</evidence>
<keyword evidence="7" id="KW-1185">Reference proteome</keyword>
<dbReference type="EMBL" id="CP051627">
    <property type="protein sequence ID" value="UPT23154.1"/>
    <property type="molecule type" value="Genomic_DNA"/>
</dbReference>
<organism evidence="6 7">
    <name type="scientific">Thermobifida alba</name>
    <name type="common">Thermomonospora alba</name>
    <dbReference type="NCBI Taxonomy" id="53522"/>
    <lineage>
        <taxon>Bacteria</taxon>
        <taxon>Bacillati</taxon>
        <taxon>Actinomycetota</taxon>
        <taxon>Actinomycetes</taxon>
        <taxon>Streptosporangiales</taxon>
        <taxon>Nocardiopsidaceae</taxon>
        <taxon>Thermobifida</taxon>
    </lineage>
</organism>
<dbReference type="PANTHER" id="PTHR38465">
    <property type="entry name" value="HTH-TYPE TRANSCRIPTIONAL REGULATOR MJ1563-RELATED"/>
    <property type="match status" value="1"/>
</dbReference>
<dbReference type="PANTHER" id="PTHR38465:SF2">
    <property type="entry name" value="HTH-TYPE TRANSCRIPTIONAL REGULATOR MMPR5"/>
    <property type="match status" value="1"/>
</dbReference>
<evidence type="ECO:0000313" key="6">
    <source>
        <dbReference type="EMBL" id="UPT23154.1"/>
    </source>
</evidence>
<dbReference type="InterPro" id="IPR052362">
    <property type="entry name" value="HTH-GbsR_regulator"/>
</dbReference>
<protein>
    <submittedName>
        <fullName evidence="6">MarR family transcriptional regulator</fullName>
    </submittedName>
</protein>
<evidence type="ECO:0000256" key="2">
    <source>
        <dbReference type="ARBA" id="ARBA00023125"/>
    </source>
</evidence>
<name>A0ABY4L6W1_THEAE</name>
<keyword evidence="3" id="KW-0804">Transcription</keyword>
<dbReference type="Gene3D" id="1.10.10.10">
    <property type="entry name" value="Winged helix-like DNA-binding domain superfamily/Winged helix DNA-binding domain"/>
    <property type="match status" value="1"/>
</dbReference>
<keyword evidence="1" id="KW-0805">Transcription regulation</keyword>
<dbReference type="InterPro" id="IPR036388">
    <property type="entry name" value="WH-like_DNA-bd_sf"/>
</dbReference>
<dbReference type="RefSeq" id="WP_248591679.1">
    <property type="nucleotide sequence ID" value="NZ_BAABEB010000018.1"/>
</dbReference>
<evidence type="ECO:0000259" key="5">
    <source>
        <dbReference type="Pfam" id="PF13463"/>
    </source>
</evidence>
<gene>
    <name evidence="6" type="ORF">FOF52_21255</name>
</gene>
<dbReference type="InterPro" id="IPR000835">
    <property type="entry name" value="HTH_MarR-typ"/>
</dbReference>
<dbReference type="Pfam" id="PF13463">
    <property type="entry name" value="HTH_27"/>
    <property type="match status" value="1"/>
</dbReference>
<sequence length="169" mass="19474">MVHGDDAPPDSPRDPTDQERHYVEEVAVVLEQMGLVRMHGRVIGWLLVCDPPEQSAPDISAALQASKGSISPALRFLRTAGWIEKVAKPGQRRDYYRITPNAWSTMLRQQAPVYAVFTELAARGLTEFRDEPPGRLARLREMHQFFTWVQEEIPHLVERWLAWQREHPL</sequence>
<dbReference type="Proteomes" id="UP000832041">
    <property type="component" value="Chromosome"/>
</dbReference>
<evidence type="ECO:0000313" key="7">
    <source>
        <dbReference type="Proteomes" id="UP000832041"/>
    </source>
</evidence>
<proteinExistence type="predicted"/>
<accession>A0ABY4L6W1</accession>
<feature type="domain" description="HTH marR-type" evidence="5">
    <location>
        <begin position="53"/>
        <end position="101"/>
    </location>
</feature>
<evidence type="ECO:0000256" key="1">
    <source>
        <dbReference type="ARBA" id="ARBA00023015"/>
    </source>
</evidence>
<dbReference type="InterPro" id="IPR036390">
    <property type="entry name" value="WH_DNA-bd_sf"/>
</dbReference>